<protein>
    <recommendedName>
        <fullName evidence="6">Ankyrin repeat and LEM domain-containing protein 1</fullName>
    </recommendedName>
</protein>
<dbReference type="Pfam" id="PF00023">
    <property type="entry name" value="Ank"/>
    <property type="match status" value="1"/>
</dbReference>
<dbReference type="CDD" id="cd10454">
    <property type="entry name" value="GIY-YIG_COG3680_Meta"/>
    <property type="match status" value="1"/>
</dbReference>
<feature type="domain" description="GIY-YIG" evidence="2">
    <location>
        <begin position="391"/>
        <end position="497"/>
    </location>
</feature>
<dbReference type="AlphaFoldDB" id="A0ABD6EJI5"/>
<dbReference type="PROSITE" id="PS50297">
    <property type="entry name" value="ANK_REP_REGION"/>
    <property type="match status" value="1"/>
</dbReference>
<evidence type="ECO:0008006" key="6">
    <source>
        <dbReference type="Google" id="ProtNLM"/>
    </source>
</evidence>
<dbReference type="InterPro" id="IPR003887">
    <property type="entry name" value="LEM_dom"/>
</dbReference>
<evidence type="ECO:0000259" key="3">
    <source>
        <dbReference type="PROSITE" id="PS50954"/>
    </source>
</evidence>
<dbReference type="Proteomes" id="UP001608902">
    <property type="component" value="Unassembled WGS sequence"/>
</dbReference>
<sequence>MTNLRVNVLHLLSGSDSVTALNAVQKLLRSGEHNVHERETEGITALHVAAAWDNLAMCQLLMHFGADPLAEDEHGRTPKDLATGTTKQFFSRVLDSGREGETKVLRRSFLNALFCCFSPQKPSNCISRRRKCRSFCHVINSASKEPVQRTNEGAFNAPGSETPRRPIYPKSLPHELSKQLSDHYFVPSQFDGGLFGTDAIYTKHSTPNSTIFLTADSATAVVGTSAHSVRSHSTSPVKDTSECGKGSKEYHKVEIVNDLINVPDSELLTDWITDDSSFISGREDDHEKSKEFQSCIDKVRNMNNEEIKRQINSRGESIGPVSPENRCAYEIKLARMLANLSPIADGRTMYSPALESILRGESFSLGQKLEEVLSADFFGKGDKNWREGNHSTSFCYILIDPSMIISPQACKLKEFLGAVFYIGKGKRSRPLNHLIEAKKAKDSKTEKNRKVLRILDLWSKGYGIVSLHVFQNIMPVEAYTREAAMIDAYGLNNLTNVKRGDYYGISKEWTLKEKTMYGSYLLVRALEVFHVEGCRQLFASDIHDP</sequence>
<dbReference type="InterPro" id="IPR034998">
    <property type="entry name" value="ANKLE1"/>
</dbReference>
<comment type="caution">
    <text evidence="4">The sequence shown here is derived from an EMBL/GenBank/DDBJ whole genome shotgun (WGS) entry which is preliminary data.</text>
</comment>
<evidence type="ECO:0000256" key="1">
    <source>
        <dbReference type="PROSITE-ProRule" id="PRU00023"/>
    </source>
</evidence>
<dbReference type="PROSITE" id="PS50164">
    <property type="entry name" value="GIY_YIG"/>
    <property type="match status" value="1"/>
</dbReference>
<dbReference type="InterPro" id="IPR011015">
    <property type="entry name" value="LEM/LEM-like_dom_sf"/>
</dbReference>
<dbReference type="SUPFAM" id="SSF63451">
    <property type="entry name" value="LEM domain"/>
    <property type="match status" value="1"/>
</dbReference>
<dbReference type="CDD" id="cd12934">
    <property type="entry name" value="LEM"/>
    <property type="match status" value="1"/>
</dbReference>
<feature type="domain" description="LEM" evidence="3">
    <location>
        <begin position="296"/>
        <end position="340"/>
    </location>
</feature>
<proteinExistence type="predicted"/>
<dbReference type="Pfam" id="PF22945">
    <property type="entry name" value="LEM-3_GIY-YIG"/>
    <property type="match status" value="1"/>
</dbReference>
<dbReference type="PROSITE" id="PS50088">
    <property type="entry name" value="ANK_REPEAT"/>
    <property type="match status" value="1"/>
</dbReference>
<dbReference type="InterPro" id="IPR002110">
    <property type="entry name" value="Ankyrin_rpt"/>
</dbReference>
<dbReference type="Gene3D" id="1.25.40.20">
    <property type="entry name" value="Ankyrin repeat-containing domain"/>
    <property type="match status" value="1"/>
</dbReference>
<dbReference type="PANTHER" id="PTHR46427">
    <property type="entry name" value="ANKYRIN REPEAT AND LEM DOMAIN-CONTAINING PROTEIN 1"/>
    <property type="match status" value="1"/>
</dbReference>
<evidence type="ECO:0000313" key="4">
    <source>
        <dbReference type="EMBL" id="MFH4977576.1"/>
    </source>
</evidence>
<dbReference type="EMBL" id="JBGFUD010002413">
    <property type="protein sequence ID" value="MFH4977576.1"/>
    <property type="molecule type" value="Genomic_DNA"/>
</dbReference>
<name>A0ABD6EJI5_9BILA</name>
<reference evidence="4 5" key="1">
    <citation type="submission" date="2024-08" db="EMBL/GenBank/DDBJ databases">
        <title>Gnathostoma spinigerum genome.</title>
        <authorList>
            <person name="Gonzalez-Bertolin B."/>
            <person name="Monzon S."/>
            <person name="Zaballos A."/>
            <person name="Jimenez P."/>
            <person name="Dekumyoy P."/>
            <person name="Varona S."/>
            <person name="Cuesta I."/>
            <person name="Sumanam S."/>
            <person name="Adisakwattana P."/>
            <person name="Gasser R.B."/>
            <person name="Hernandez-Gonzalez A."/>
            <person name="Young N.D."/>
            <person name="Perteguer M.J."/>
        </authorList>
    </citation>
    <scope>NUCLEOTIDE SEQUENCE [LARGE SCALE GENOMIC DNA]</scope>
    <source>
        <strain evidence="4">AL3</strain>
        <tissue evidence="4">Liver</tissue>
    </source>
</reference>
<dbReference type="Gene3D" id="1.10.720.40">
    <property type="match status" value="1"/>
</dbReference>
<feature type="repeat" description="ANK" evidence="1">
    <location>
        <begin position="41"/>
        <end position="73"/>
    </location>
</feature>
<gene>
    <name evidence="4" type="ORF">AB6A40_004285</name>
</gene>
<keyword evidence="5" id="KW-1185">Reference proteome</keyword>
<dbReference type="InterPro" id="IPR036770">
    <property type="entry name" value="Ankyrin_rpt-contain_sf"/>
</dbReference>
<keyword evidence="1" id="KW-0040">ANK repeat</keyword>
<dbReference type="PROSITE" id="PS50954">
    <property type="entry name" value="LEM"/>
    <property type="match status" value="1"/>
</dbReference>
<organism evidence="4 5">
    <name type="scientific">Gnathostoma spinigerum</name>
    <dbReference type="NCBI Taxonomy" id="75299"/>
    <lineage>
        <taxon>Eukaryota</taxon>
        <taxon>Metazoa</taxon>
        <taxon>Ecdysozoa</taxon>
        <taxon>Nematoda</taxon>
        <taxon>Chromadorea</taxon>
        <taxon>Rhabditida</taxon>
        <taxon>Spirurina</taxon>
        <taxon>Gnathostomatomorpha</taxon>
        <taxon>Gnathostomatoidea</taxon>
        <taxon>Gnathostomatidae</taxon>
        <taxon>Gnathostoma</taxon>
    </lineage>
</organism>
<evidence type="ECO:0000259" key="2">
    <source>
        <dbReference type="PROSITE" id="PS50164"/>
    </source>
</evidence>
<dbReference type="SMART" id="SM00248">
    <property type="entry name" value="ANK"/>
    <property type="match status" value="1"/>
</dbReference>
<accession>A0ABD6EJI5</accession>
<evidence type="ECO:0000313" key="5">
    <source>
        <dbReference type="Proteomes" id="UP001608902"/>
    </source>
</evidence>
<dbReference type="InterPro" id="IPR000305">
    <property type="entry name" value="GIY-YIG_endonuc"/>
</dbReference>
<dbReference type="PANTHER" id="PTHR46427:SF1">
    <property type="entry name" value="ANKYRIN REPEAT AND LEM DOMAIN-CONTAINING PROTEIN 1"/>
    <property type="match status" value="1"/>
</dbReference>
<dbReference type="SUPFAM" id="SSF48403">
    <property type="entry name" value="Ankyrin repeat"/>
    <property type="match status" value="1"/>
</dbReference>